<name>A0A1Q9C9R1_SYMMI</name>
<organism evidence="1 2">
    <name type="scientific">Symbiodinium microadriaticum</name>
    <name type="common">Dinoflagellate</name>
    <name type="synonym">Zooxanthella microadriatica</name>
    <dbReference type="NCBI Taxonomy" id="2951"/>
    <lineage>
        <taxon>Eukaryota</taxon>
        <taxon>Sar</taxon>
        <taxon>Alveolata</taxon>
        <taxon>Dinophyceae</taxon>
        <taxon>Suessiales</taxon>
        <taxon>Symbiodiniaceae</taxon>
        <taxon>Symbiodinium</taxon>
    </lineage>
</organism>
<keyword evidence="2" id="KW-1185">Reference proteome</keyword>
<proteinExistence type="predicted"/>
<dbReference type="OrthoDB" id="10328645at2759"/>
<evidence type="ECO:0000313" key="1">
    <source>
        <dbReference type="EMBL" id="OLP79682.1"/>
    </source>
</evidence>
<reference evidence="1 2" key="1">
    <citation type="submission" date="2016-02" db="EMBL/GenBank/DDBJ databases">
        <title>Genome analysis of coral dinoflagellate symbionts highlights evolutionary adaptations to a symbiotic lifestyle.</title>
        <authorList>
            <person name="Aranda M."/>
            <person name="Li Y."/>
            <person name="Liew Y.J."/>
            <person name="Baumgarten S."/>
            <person name="Simakov O."/>
            <person name="Wilson M."/>
            <person name="Piel J."/>
            <person name="Ashoor H."/>
            <person name="Bougouffa S."/>
            <person name="Bajic V.B."/>
            <person name="Ryu T."/>
            <person name="Ravasi T."/>
            <person name="Bayer T."/>
            <person name="Micklem G."/>
            <person name="Kim H."/>
            <person name="Bhak J."/>
            <person name="Lajeunesse T.C."/>
            <person name="Voolstra C.R."/>
        </authorList>
    </citation>
    <scope>NUCLEOTIDE SEQUENCE [LARGE SCALE GENOMIC DNA]</scope>
    <source>
        <strain evidence="1 2">CCMP2467</strain>
    </source>
</reference>
<sequence>MNGARGQSVWVCLRVQHGKMEVCGLHVHLQSVIATNRHTGGQLAEELRQQTLAALSAWFEAQRLLALLARGLNSLTEDLQDVDPLAPFVEAILQQPSEPKRGHFATTAAHEFHLEDFWQSYKCRPSTSWASAPDLPSVVCSASDTWDLHFRGKRSTPKPEIFGRPAAVNDLDESVLDLQNMDVSTRFGWCCYLREVVNSPMILADPGMLDKVEGLDELPVMVELVEEVDLSDNANLTDRGMMPFLREVGEKKSLGCKTRAHVGEGSVATSDRTCLSLLNLSRCRSLGEASINLLTSIMNQGGSSSAVGYLQGSEPSTNLTSAMPSLLVLPLPPELLLQRTTFRRGASLDEKYLLVHVWSVLLRHAPRSGGLGVL</sequence>
<dbReference type="Proteomes" id="UP000186817">
    <property type="component" value="Unassembled WGS sequence"/>
</dbReference>
<dbReference type="EMBL" id="LSRX01001457">
    <property type="protein sequence ID" value="OLP79682.1"/>
    <property type="molecule type" value="Genomic_DNA"/>
</dbReference>
<protein>
    <submittedName>
        <fullName evidence="1">Uncharacterized protein</fullName>
    </submittedName>
</protein>
<comment type="caution">
    <text evidence="1">The sequence shown here is derived from an EMBL/GenBank/DDBJ whole genome shotgun (WGS) entry which is preliminary data.</text>
</comment>
<dbReference type="AlphaFoldDB" id="A0A1Q9C9R1"/>
<gene>
    <name evidence="1" type="ORF">AK812_SmicGene39997</name>
</gene>
<evidence type="ECO:0000313" key="2">
    <source>
        <dbReference type="Proteomes" id="UP000186817"/>
    </source>
</evidence>
<accession>A0A1Q9C9R1</accession>